<evidence type="ECO:0000256" key="5">
    <source>
        <dbReference type="ARBA" id="ARBA00022989"/>
    </source>
</evidence>
<dbReference type="Pfam" id="PF00893">
    <property type="entry name" value="Multi_Drug_Res"/>
    <property type="match status" value="1"/>
</dbReference>
<dbReference type="GO" id="GO:0022857">
    <property type="term" value="F:transmembrane transporter activity"/>
    <property type="evidence" value="ECO:0007669"/>
    <property type="project" value="InterPro"/>
</dbReference>
<reference evidence="9" key="1">
    <citation type="journal article" date="2015" name="ISME J.">
        <title>Draft Genome Sequence of Streptomyces incarnatus NRRL8089, which Produces the Nucleoside Antibiotic Sinefungin.</title>
        <authorList>
            <person name="Oshima K."/>
            <person name="Hattori M."/>
            <person name="Shimizu H."/>
            <person name="Fukuda K."/>
            <person name="Nemoto M."/>
            <person name="Inagaki K."/>
            <person name="Tamura T."/>
        </authorList>
    </citation>
    <scope>NUCLEOTIDE SEQUENCE</scope>
    <source>
        <strain evidence="9">FACHB-1277</strain>
    </source>
</reference>
<evidence type="ECO:0000313" key="9">
    <source>
        <dbReference type="EMBL" id="MBD2152468.1"/>
    </source>
</evidence>
<dbReference type="PANTHER" id="PTHR30561">
    <property type="entry name" value="SMR FAMILY PROTON-DEPENDENT DRUG EFFLUX TRANSPORTER SUGE"/>
    <property type="match status" value="1"/>
</dbReference>
<comment type="caution">
    <text evidence="9">The sequence shown here is derived from an EMBL/GenBank/DDBJ whole genome shotgun (WGS) entry which is preliminary data.</text>
</comment>
<proteinExistence type="inferred from homology"/>
<evidence type="ECO:0000256" key="3">
    <source>
        <dbReference type="ARBA" id="ARBA00022475"/>
    </source>
</evidence>
<evidence type="ECO:0000256" key="6">
    <source>
        <dbReference type="ARBA" id="ARBA00023136"/>
    </source>
</evidence>
<dbReference type="PANTHER" id="PTHR30561:SF0">
    <property type="entry name" value="GUANIDINIUM EXPORTER"/>
    <property type="match status" value="1"/>
</dbReference>
<dbReference type="AlphaFoldDB" id="A0A926UX33"/>
<evidence type="ECO:0000313" key="10">
    <source>
        <dbReference type="Proteomes" id="UP000631421"/>
    </source>
</evidence>
<keyword evidence="6 8" id="KW-0472">Membrane</keyword>
<keyword evidence="2" id="KW-0813">Transport</keyword>
<name>A0A926UX33_9CYAN</name>
<dbReference type="RefSeq" id="WP_190352938.1">
    <property type="nucleotide sequence ID" value="NZ_JACJPY010000108.1"/>
</dbReference>
<evidence type="ECO:0000256" key="1">
    <source>
        <dbReference type="ARBA" id="ARBA00004651"/>
    </source>
</evidence>
<dbReference type="Proteomes" id="UP000631421">
    <property type="component" value="Unassembled WGS sequence"/>
</dbReference>
<feature type="transmembrane region" description="Helical" evidence="8">
    <location>
        <begin position="59"/>
        <end position="78"/>
    </location>
</feature>
<dbReference type="InterPro" id="IPR037185">
    <property type="entry name" value="EmrE-like"/>
</dbReference>
<keyword evidence="4 7" id="KW-0812">Transmembrane</keyword>
<gene>
    <name evidence="9" type="primary">sugE</name>
    <name evidence="9" type="ORF">H6F44_20440</name>
</gene>
<evidence type="ECO:0000256" key="7">
    <source>
        <dbReference type="RuleBase" id="RU003942"/>
    </source>
</evidence>
<evidence type="ECO:0000256" key="8">
    <source>
        <dbReference type="SAM" id="Phobius"/>
    </source>
</evidence>
<feature type="transmembrane region" description="Helical" evidence="8">
    <location>
        <begin position="84"/>
        <end position="104"/>
    </location>
</feature>
<evidence type="ECO:0000256" key="2">
    <source>
        <dbReference type="ARBA" id="ARBA00022448"/>
    </source>
</evidence>
<keyword evidence="10" id="KW-1185">Reference proteome</keyword>
<keyword evidence="5 8" id="KW-1133">Transmembrane helix</keyword>
<feature type="transmembrane region" description="Helical" evidence="8">
    <location>
        <begin position="27"/>
        <end position="47"/>
    </location>
</feature>
<dbReference type="InterPro" id="IPR000390">
    <property type="entry name" value="Small_drug/metabolite_transptr"/>
</dbReference>
<dbReference type="InterPro" id="IPR045324">
    <property type="entry name" value="Small_multidrug_res"/>
</dbReference>
<dbReference type="GO" id="GO:0005886">
    <property type="term" value="C:plasma membrane"/>
    <property type="evidence" value="ECO:0007669"/>
    <property type="project" value="UniProtKB-SubCell"/>
</dbReference>
<protein>
    <submittedName>
        <fullName evidence="9">Quaternary ammonium compound efflux SMR transporter SugE</fullName>
    </submittedName>
</protein>
<organism evidence="9 10">
    <name type="scientific">Pseudanabaena cinerea FACHB-1277</name>
    <dbReference type="NCBI Taxonomy" id="2949581"/>
    <lineage>
        <taxon>Bacteria</taxon>
        <taxon>Bacillati</taxon>
        <taxon>Cyanobacteriota</taxon>
        <taxon>Cyanophyceae</taxon>
        <taxon>Pseudanabaenales</taxon>
        <taxon>Pseudanabaenaceae</taxon>
        <taxon>Pseudanabaena</taxon>
        <taxon>Pseudanabaena cinerea</taxon>
    </lineage>
</organism>
<accession>A0A926UX33</accession>
<dbReference type="SUPFAM" id="SSF103481">
    <property type="entry name" value="Multidrug resistance efflux transporter EmrE"/>
    <property type="match status" value="1"/>
</dbReference>
<dbReference type="EMBL" id="JACJPY010000108">
    <property type="protein sequence ID" value="MBD2152468.1"/>
    <property type="molecule type" value="Genomic_DNA"/>
</dbReference>
<reference evidence="9" key="2">
    <citation type="submission" date="2020-08" db="EMBL/GenBank/DDBJ databases">
        <authorList>
            <person name="Chen M."/>
            <person name="Teng W."/>
            <person name="Zhao L."/>
            <person name="Hu C."/>
            <person name="Zhou Y."/>
            <person name="Han B."/>
            <person name="Song L."/>
            <person name="Shu W."/>
        </authorList>
    </citation>
    <scope>NUCLEOTIDE SEQUENCE</scope>
    <source>
        <strain evidence="9">FACHB-1277</strain>
    </source>
</reference>
<comment type="similarity">
    <text evidence="7">Belongs to the drug/metabolite transporter (DMT) superfamily. Small multidrug resistance (SMR) (TC 2.A.7.1) family.</text>
</comment>
<keyword evidence="3" id="KW-1003">Cell membrane</keyword>
<dbReference type="NCBIfam" id="NF008512">
    <property type="entry name" value="PRK11431.1"/>
    <property type="match status" value="1"/>
</dbReference>
<sequence length="106" mass="11251">MDWFYLVIAGLLEVVWASCLKFTNGFTKLIPSLITISAFTASFILLAQALKTIPVGTGYAIWTGIGVIGTAVVGLLFLGEPRDFPRLLAIALIAIGIVGLRLGVAE</sequence>
<dbReference type="FunFam" id="1.10.3730.20:FF:000001">
    <property type="entry name" value="Quaternary ammonium compound resistance transporter SugE"/>
    <property type="match status" value="1"/>
</dbReference>
<dbReference type="Gene3D" id="1.10.3730.20">
    <property type="match status" value="1"/>
</dbReference>
<comment type="subcellular location">
    <subcellularLocation>
        <location evidence="1 7">Cell membrane</location>
        <topology evidence="1 7">Multi-pass membrane protein</topology>
    </subcellularLocation>
</comment>
<evidence type="ECO:0000256" key="4">
    <source>
        <dbReference type="ARBA" id="ARBA00022692"/>
    </source>
</evidence>